<dbReference type="InterPro" id="IPR018212">
    <property type="entry name" value="Na/solute_symporter_CS"/>
</dbReference>
<dbReference type="PROSITE" id="PS50283">
    <property type="entry name" value="NA_SOLUT_SYMP_3"/>
    <property type="match status" value="1"/>
</dbReference>
<evidence type="ECO:0000256" key="4">
    <source>
        <dbReference type="ARBA" id="ARBA00022475"/>
    </source>
</evidence>
<keyword evidence="6 9" id="KW-1133">Transmembrane helix</keyword>
<dbReference type="GO" id="GO:0022857">
    <property type="term" value="F:transmembrane transporter activity"/>
    <property type="evidence" value="ECO:0007669"/>
    <property type="project" value="InterPro"/>
</dbReference>
<dbReference type="GO" id="GO:0005886">
    <property type="term" value="C:plasma membrane"/>
    <property type="evidence" value="ECO:0007669"/>
    <property type="project" value="TreeGrafter"/>
</dbReference>
<gene>
    <name evidence="10" type="ORF">CRU91_04200</name>
</gene>
<keyword evidence="11" id="KW-1185">Reference proteome</keyword>
<dbReference type="CDD" id="cd11480">
    <property type="entry name" value="SLC5sbd_u4"/>
    <property type="match status" value="1"/>
</dbReference>
<sequence>MELQSLIYLFVGVSFTIYFGLALWTRATSTKDFYIAKNTFHPIFGGASIAVDFISAVTFISLSGAFLSYGYGSIAYIIGLIGGFVLLSTLIIPYLHKAQFLSIPSFFEKRYYSKSIKVISIFIVVLISFIYISAQLKGVGIIFSRIFQLDLTTGLLLGMCITLIYAFIGGMRNMAYAQIAQYIIILFAFMTPAIFLTIQFTTTFLPQLAIFSKTSFALSNTVQEGTHLLLAFEQVLDDLGFIPNSDLNLLNTVLITMSLILGVACLPHIIIKFFSNPTVKSARKSAFWALVFISVIYTSMLSIFAISTLNIVENTNNIEYEAFINDEIKTQDNKINSGKWLTIWQNIGLVKFEDNNQNGIIDLKSGENNFGELNINPDAIALLNTEIANLPNWIIALVLAGALAATLSTITGLILLIKTTISYELLEQSLKINKINKVLLSKLIIIIIIVLATLFYIPNFTILQTVAVAFTICAATIFPTLFLGIFYKKTNKQGAIFGILTGLIFTLIYSIIYLYMNENFIFNIRVEGIGFLGAIFNFIVTIIVSKFTSKPPKDIDEFVDFIRLT</sequence>
<feature type="transmembrane region" description="Helical" evidence="9">
    <location>
        <begin position="44"/>
        <end position="67"/>
    </location>
</feature>
<evidence type="ECO:0000256" key="2">
    <source>
        <dbReference type="ARBA" id="ARBA00006434"/>
    </source>
</evidence>
<comment type="subcellular location">
    <subcellularLocation>
        <location evidence="1">Membrane</location>
        <topology evidence="1">Multi-pass membrane protein</topology>
    </subcellularLocation>
</comment>
<proteinExistence type="inferred from homology"/>
<dbReference type="InterPro" id="IPR038377">
    <property type="entry name" value="Na/Glc_symporter_sf"/>
</dbReference>
<accession>A0A366MTG0</accession>
<comment type="similarity">
    <text evidence="2 8">Belongs to the sodium:solute symporter (SSF) (TC 2.A.21) family.</text>
</comment>
<dbReference type="EMBL" id="PDKB01000005">
    <property type="protein sequence ID" value="RBQ29541.1"/>
    <property type="molecule type" value="Genomic_DNA"/>
</dbReference>
<feature type="transmembrane region" description="Helical" evidence="9">
    <location>
        <begin position="253"/>
        <end position="274"/>
    </location>
</feature>
<evidence type="ECO:0000256" key="5">
    <source>
        <dbReference type="ARBA" id="ARBA00022692"/>
    </source>
</evidence>
<evidence type="ECO:0000256" key="9">
    <source>
        <dbReference type="SAM" id="Phobius"/>
    </source>
</evidence>
<dbReference type="InterPro" id="IPR050277">
    <property type="entry name" value="Sodium:Solute_Symporter"/>
</dbReference>
<keyword evidence="7 9" id="KW-0472">Membrane</keyword>
<evidence type="ECO:0000256" key="3">
    <source>
        <dbReference type="ARBA" id="ARBA00022448"/>
    </source>
</evidence>
<organism evidence="10 11">
    <name type="scientific">Aliarcobacter vitoriensis</name>
    <dbReference type="NCBI Taxonomy" id="2011099"/>
    <lineage>
        <taxon>Bacteria</taxon>
        <taxon>Pseudomonadati</taxon>
        <taxon>Campylobacterota</taxon>
        <taxon>Epsilonproteobacteria</taxon>
        <taxon>Campylobacterales</taxon>
        <taxon>Arcobacteraceae</taxon>
        <taxon>Aliarcobacter</taxon>
    </lineage>
</organism>
<dbReference type="NCBIfam" id="TIGR03648">
    <property type="entry name" value="Na_symport_lg"/>
    <property type="match status" value="1"/>
</dbReference>
<dbReference type="PROSITE" id="PS00457">
    <property type="entry name" value="NA_SOLUT_SYMP_2"/>
    <property type="match status" value="1"/>
</dbReference>
<evidence type="ECO:0000313" key="10">
    <source>
        <dbReference type="EMBL" id="RBQ29541.1"/>
    </source>
</evidence>
<dbReference type="RefSeq" id="WP_113893712.1">
    <property type="nucleotide sequence ID" value="NZ_JANJGA010000001.1"/>
</dbReference>
<dbReference type="InterPro" id="IPR019899">
    <property type="entry name" value="Na/solute_symporter_VC_2705"/>
</dbReference>
<feature type="transmembrane region" description="Helical" evidence="9">
    <location>
        <begin position="528"/>
        <end position="545"/>
    </location>
</feature>
<keyword evidence="4" id="KW-1003">Cell membrane</keyword>
<name>A0A366MTG0_9BACT</name>
<dbReference type="GO" id="GO:0046942">
    <property type="term" value="P:carboxylic acid transport"/>
    <property type="evidence" value="ECO:0007669"/>
    <property type="project" value="UniProtKB-ARBA"/>
</dbReference>
<feature type="transmembrane region" description="Helical" evidence="9">
    <location>
        <begin position="146"/>
        <end position="167"/>
    </location>
</feature>
<protein>
    <submittedName>
        <fullName evidence="10">Cation acetate symporter</fullName>
    </submittedName>
</protein>
<feature type="transmembrane region" description="Helical" evidence="9">
    <location>
        <begin position="73"/>
        <end position="95"/>
    </location>
</feature>
<dbReference type="Gene3D" id="1.20.1730.10">
    <property type="entry name" value="Sodium/glucose cotransporter"/>
    <property type="match status" value="1"/>
</dbReference>
<dbReference type="PANTHER" id="PTHR48086">
    <property type="entry name" value="SODIUM/PROLINE SYMPORTER-RELATED"/>
    <property type="match status" value="1"/>
</dbReference>
<feature type="transmembrane region" description="Helical" evidence="9">
    <location>
        <begin position="116"/>
        <end position="134"/>
    </location>
</feature>
<reference evidence="10 11" key="1">
    <citation type="submission" date="2017-10" db="EMBL/GenBank/DDBJ databases">
        <title>Genomics of the genus Arcobacter.</title>
        <authorList>
            <person name="Perez-Cataluna A."/>
            <person name="Figueras M.J."/>
        </authorList>
    </citation>
    <scope>NUCLEOTIDE SEQUENCE [LARGE SCALE GENOMIC DNA]</scope>
    <source>
        <strain evidence="10 11">CECT 9230</strain>
    </source>
</reference>
<comment type="caution">
    <text evidence="10">The sequence shown here is derived from an EMBL/GenBank/DDBJ whole genome shotgun (WGS) entry which is preliminary data.</text>
</comment>
<evidence type="ECO:0000256" key="6">
    <source>
        <dbReference type="ARBA" id="ARBA00022989"/>
    </source>
</evidence>
<feature type="transmembrane region" description="Helical" evidence="9">
    <location>
        <begin position="494"/>
        <end position="516"/>
    </location>
</feature>
<feature type="transmembrane region" description="Helical" evidence="9">
    <location>
        <begin position="393"/>
        <end position="417"/>
    </location>
</feature>
<feature type="transmembrane region" description="Helical" evidence="9">
    <location>
        <begin position="463"/>
        <end position="487"/>
    </location>
</feature>
<evidence type="ECO:0000256" key="1">
    <source>
        <dbReference type="ARBA" id="ARBA00004141"/>
    </source>
</evidence>
<dbReference type="OrthoDB" id="9764416at2"/>
<keyword evidence="3" id="KW-0813">Transport</keyword>
<evidence type="ECO:0000313" key="11">
    <source>
        <dbReference type="Proteomes" id="UP000252669"/>
    </source>
</evidence>
<dbReference type="PANTHER" id="PTHR48086:SF5">
    <property type="entry name" value="NA(+):SOLUTE SYMPORTER (SSF FAMILY)"/>
    <property type="match status" value="1"/>
</dbReference>
<dbReference type="InterPro" id="IPR001734">
    <property type="entry name" value="Na/solute_symporter"/>
</dbReference>
<keyword evidence="5 9" id="KW-0812">Transmembrane</keyword>
<feature type="transmembrane region" description="Helical" evidence="9">
    <location>
        <begin position="179"/>
        <end position="198"/>
    </location>
</feature>
<evidence type="ECO:0000256" key="8">
    <source>
        <dbReference type="RuleBase" id="RU362091"/>
    </source>
</evidence>
<feature type="transmembrane region" description="Helical" evidence="9">
    <location>
        <begin position="6"/>
        <end position="24"/>
    </location>
</feature>
<dbReference type="Proteomes" id="UP000252669">
    <property type="component" value="Unassembled WGS sequence"/>
</dbReference>
<feature type="transmembrane region" description="Helical" evidence="9">
    <location>
        <begin position="438"/>
        <end position="457"/>
    </location>
</feature>
<dbReference type="AlphaFoldDB" id="A0A366MTG0"/>
<dbReference type="Pfam" id="PF00474">
    <property type="entry name" value="SSF"/>
    <property type="match status" value="2"/>
</dbReference>
<evidence type="ECO:0000256" key="7">
    <source>
        <dbReference type="ARBA" id="ARBA00023136"/>
    </source>
</evidence>
<feature type="transmembrane region" description="Helical" evidence="9">
    <location>
        <begin position="286"/>
        <end position="306"/>
    </location>
</feature>